<dbReference type="InterPro" id="IPR011989">
    <property type="entry name" value="ARM-like"/>
</dbReference>
<dbReference type="Gene3D" id="1.25.10.10">
    <property type="entry name" value="Leucine-rich Repeat Variant"/>
    <property type="match status" value="2"/>
</dbReference>
<dbReference type="PROSITE" id="PS50076">
    <property type="entry name" value="DNAJ_2"/>
    <property type="match status" value="1"/>
</dbReference>
<dbReference type="SUPFAM" id="SSF55277">
    <property type="entry name" value="GYF domain"/>
    <property type="match status" value="1"/>
</dbReference>
<evidence type="ECO:0000259" key="1">
    <source>
        <dbReference type="PROSITE" id="PS50076"/>
    </source>
</evidence>
<keyword evidence="3" id="KW-1185">Reference proteome</keyword>
<dbReference type="Ensembl" id="ENSKMAT00000023775.1">
    <property type="protein sequence ID" value="ENSKMAP00000023476.1"/>
    <property type="gene ID" value="ENSKMAG00000017138.1"/>
</dbReference>
<proteinExistence type="predicted"/>
<protein>
    <submittedName>
        <fullName evidence="2">DnaJ heat shock protein family (Hsp40) member C13</fullName>
    </submittedName>
</protein>
<reference evidence="2" key="2">
    <citation type="submission" date="2025-09" db="UniProtKB">
        <authorList>
            <consortium name="Ensembl"/>
        </authorList>
    </citation>
    <scope>IDENTIFICATION</scope>
</reference>
<name>A0A3Q3B3F7_KRYMA</name>
<dbReference type="FunFam" id="1.25.10.10:FF:000337">
    <property type="entry name" value="dnaJ homolog subfamily C member 13-like isoform X3"/>
    <property type="match status" value="1"/>
</dbReference>
<dbReference type="InterPro" id="IPR016024">
    <property type="entry name" value="ARM-type_fold"/>
</dbReference>
<dbReference type="Pfam" id="PF00226">
    <property type="entry name" value="DnaJ"/>
    <property type="match status" value="1"/>
</dbReference>
<dbReference type="GO" id="GO:0007032">
    <property type="term" value="P:endosome organization"/>
    <property type="evidence" value="ECO:0007669"/>
    <property type="project" value="InterPro"/>
</dbReference>
<evidence type="ECO:0000313" key="2">
    <source>
        <dbReference type="Ensembl" id="ENSKMAP00000023476.1"/>
    </source>
</evidence>
<accession>A0A3Q3B3F7</accession>
<dbReference type="InterPro" id="IPR036869">
    <property type="entry name" value="J_dom_sf"/>
</dbReference>
<dbReference type="FunFam" id="1.25.10.10:FF:000072">
    <property type="entry name" value="dnaJ homolog subfamily C member 13 isoform X2"/>
    <property type="match status" value="1"/>
</dbReference>
<dbReference type="InterPro" id="IPR044978">
    <property type="entry name" value="GRV2/DNAJC13"/>
</dbReference>
<dbReference type="Pfam" id="PF14237">
    <property type="entry name" value="GYF_2"/>
    <property type="match status" value="1"/>
</dbReference>
<dbReference type="Gene3D" id="3.30.1490.40">
    <property type="match status" value="1"/>
</dbReference>
<reference evidence="2" key="1">
    <citation type="submission" date="2025-08" db="UniProtKB">
        <authorList>
            <consortium name="Ensembl"/>
        </authorList>
    </citation>
    <scope>IDENTIFICATION</scope>
</reference>
<dbReference type="SUPFAM" id="SSF46565">
    <property type="entry name" value="Chaperone J-domain"/>
    <property type="match status" value="1"/>
</dbReference>
<dbReference type="GeneTree" id="ENSGT00390000017582"/>
<dbReference type="InterPro" id="IPR025640">
    <property type="entry name" value="GYF_2"/>
</dbReference>
<dbReference type="PANTHER" id="PTHR36983:SF2">
    <property type="entry name" value="DNAJ HOMOLOG SUBFAMILY C MEMBER 13"/>
    <property type="match status" value="1"/>
</dbReference>
<evidence type="ECO:0000313" key="3">
    <source>
        <dbReference type="Proteomes" id="UP000264800"/>
    </source>
</evidence>
<dbReference type="GO" id="GO:0010008">
    <property type="term" value="C:endosome membrane"/>
    <property type="evidence" value="ECO:0007669"/>
    <property type="project" value="TreeGrafter"/>
</dbReference>
<sequence length="2226" mass="251539">MSLIKDNKDVACFYTTKHSWRGKYKRVFSVGTNGITTYNPTTLEVTNQWPYGDICGIGPVGKGQGTEFSLTFRKGSGKKSETLKFSTEHRTELLTEALRFRTEFSEGKITGRRYNCYKHHWSDTRKPVSLEVTPGGIDQIDPHTNRVVCSYDYRNIEGFVEVSDYQGGFCIVYGGFSRLHLFASEHREEIIRSAIEHAGNFIGIMLRLRKEALSFEGFVTDRLGKYSSDESITSLAEFVVQKITSRHPVRTCSVYLLLFFWCSMVTKVGSEYKSACLTSLVFVFALICDVDNPQVFTVEFIRGQIRKYSSTERDSLLASLLDGVRASGNRDVCVKMAPTRRGQRWGLLSMPVDEEVESWHLRFLAAPPSGNFADAVFRFNANISYSGVLHAVTQDGLFSENKEKLINNAILSLLSQESELPASNAELESHFQAIRRLVASKAGFQAFTQLPKFREKLGVKTVKALKRNNNSVTHAAIDMLCALMCPMHDDYDLRQEQLNKASLLSSKKFLENLLEKFITNVDHGTGALVISSLLDFLTFALCAPYSETTDGQLFDMLLEMVASNGRTLFKLFQHPSMAIVKGAGLVMKAIIEEGDKEIATKMQELALSEGALPRHLHTSLFTISADQRMLTNRQLSRHLVGLWTAENPVAMNLLKRILPTGLLAYLDSTDSVPEKDVDRMHIRDNLKIATDQLNRNKVPEWQRIAGKAAKEVEKFAKEKTDLVLMHWRDKMGIAQKENPNQKPVILRKRRQRIKIEANWELFYYRFQLDHARSNLIWNLKTREELRDALEGEMRAFNVDRELGNATVISWNHQEFEVKYECLSDEIKIGDYYLRLLLEEDENDESSAIKRSYEFFNELYHRFLLTPKVTMKCLCLQALAIVYGKCFEEIGPFTDTKYIVGMLDRCTDKLERDRIILFLNKLILHKKNVKDVMDSNGVRILVDLLTLAHLHTSRATVPLQSNVLEASPDMKREGEKEWYFGNADKERRGPFSFEEMQEFWSSGVLTAKTRCWAQGMDGWRPLQAIPQLKWCLLATGQPVMNESDLATLILNMLITMCSYYPSRDQDNAIIRPLPKIKRMIGDNACLPHIVQLLLTFDPILVEKVANLLYLVMQDNPNLQRLYLTGVFFFIMMYTGSNVTKVGASKGQDIVQRSVLGPVLPEAMVCYLENYEAERFSEIFLGEFDTPEAIWSSEMRRMMIEKIAAHIADFSPRLQSNTRALYQYCPIPVISFPQLDNELFCNIYYLRHLCDTTRFPNWPIRDAVKLLKDTLEAWKKEVEKKPPSMSVDDAYEVLNLPKGQGQHEESKIRKAYFRLAQKYHPDKNPEGRDMFEKVNKAYEFLCTKSARIVDGPDPENIILILKTQSILFNRHKQELEPYKYAGYPMLIKTIKMETDDEQLFSKTSPLLPAAAELAFHTVNCSALNAEELRRENGIEILLEALSRCVAVLTASSKPDDMAVQVCGHICRCYSVAAQFEECREKIIELPSIIRDICHILYYGKGLPKTATLAVQCVSSFAVDFFLQTHLYHAGVLWHLLVHLFNYDYTLEESGVQASQETNQQEVANSLAKLSLVALSRLGGYTQTPNTPDENPNIRKSLAAMLTPYISRKLGAGTPSEVLKLLNSNSETPYLIWNNGTRAELLEFLEGQQEGNIKRGENDKHFGADFVFGDHGKELIVGEIFVRVYNEQPSFPLEYPKAFAASLLDYVGSQAQYLHTLLAMSQSNKVESQQHAERLRFAEMALEALRNVIKNNPGSESECIGHFKLLFSLLRVHGAGRVQQLVLEVVNTVTSNQECVSNIADSLVLPNLLLLLHSLPSSRQMVLETLHALTSNTKIVKEAMAKGALIYLLDLFCNCTHPQVRTQTAELFSKMTSDKLVGPKVRLTLMRFLPGVFMDAMRDNAEAAVQIFEGTHENPELIWNDTSREKVSTTVREMMLEHFKQQKDNPDVNWKLPDDFTVAYGAGQGELEVGGVFLRIFIAQPGWVLRKPREFLVSLLETLSELLEKNNPNGDALETITTAAVCLFSTQSHLADQVPPLGHLPRVLAALNHKNNAVPKSSIRLIHVLSDNELCVRSMASLETIGPLMAGMKARADMAGLACEALNRMFQKEQTELVAQALKVELVPYLLKLLEGIGLETIENPSATKAQIVKALKSMTRSLQYGEQVNEILAKSSVWSAFKDQKHDLFISESQTAGYLTGPGVAGYLTAGTGTTVLSSVPPPVDNDIGDRG</sequence>
<dbReference type="FunFam" id="1.10.287.110:FF:000007">
    <property type="entry name" value="DnaJ (Hsp40) homolog, subfamily C, member 13"/>
    <property type="match status" value="1"/>
</dbReference>
<dbReference type="CDD" id="cd06257">
    <property type="entry name" value="DnaJ"/>
    <property type="match status" value="1"/>
</dbReference>
<dbReference type="InterPro" id="IPR035445">
    <property type="entry name" value="GYF-like_dom_sf"/>
</dbReference>
<dbReference type="STRING" id="37003.ENSKMAP00000023476"/>
<dbReference type="PANTHER" id="PTHR36983">
    <property type="entry name" value="DNAJ HOMOLOG SUBFAMILY C MEMBER 13"/>
    <property type="match status" value="1"/>
</dbReference>
<dbReference type="GO" id="GO:2000641">
    <property type="term" value="P:regulation of early endosome to late endosome transport"/>
    <property type="evidence" value="ECO:0007669"/>
    <property type="project" value="InterPro"/>
</dbReference>
<organism evidence="2 3">
    <name type="scientific">Kryptolebias marmoratus</name>
    <name type="common">Mangrove killifish</name>
    <name type="synonym">Rivulus marmoratus</name>
    <dbReference type="NCBI Taxonomy" id="37003"/>
    <lineage>
        <taxon>Eukaryota</taxon>
        <taxon>Metazoa</taxon>
        <taxon>Chordata</taxon>
        <taxon>Craniata</taxon>
        <taxon>Vertebrata</taxon>
        <taxon>Euteleostomi</taxon>
        <taxon>Actinopterygii</taxon>
        <taxon>Neopterygii</taxon>
        <taxon>Teleostei</taxon>
        <taxon>Neoteleostei</taxon>
        <taxon>Acanthomorphata</taxon>
        <taxon>Ovalentaria</taxon>
        <taxon>Atherinomorphae</taxon>
        <taxon>Cyprinodontiformes</taxon>
        <taxon>Rivulidae</taxon>
        <taxon>Kryptolebias</taxon>
    </lineage>
</organism>
<dbReference type="SMART" id="SM00271">
    <property type="entry name" value="DnaJ"/>
    <property type="match status" value="1"/>
</dbReference>
<dbReference type="Gene3D" id="1.10.287.110">
    <property type="entry name" value="DnaJ domain"/>
    <property type="match status" value="1"/>
</dbReference>
<dbReference type="Pfam" id="PF19432">
    <property type="entry name" value="RME-8_N"/>
    <property type="match status" value="1"/>
</dbReference>
<dbReference type="InterPro" id="IPR001623">
    <property type="entry name" value="DnaJ_domain"/>
</dbReference>
<feature type="domain" description="J" evidence="1">
    <location>
        <begin position="1287"/>
        <end position="1344"/>
    </location>
</feature>
<dbReference type="Proteomes" id="UP000264800">
    <property type="component" value="Unplaced"/>
</dbReference>
<dbReference type="SUPFAM" id="SSF48371">
    <property type="entry name" value="ARM repeat"/>
    <property type="match status" value="3"/>
</dbReference>
<dbReference type="InterPro" id="IPR045802">
    <property type="entry name" value="GRV2/DNAJC13_N"/>
</dbReference>
<dbReference type="GO" id="GO:0006898">
    <property type="term" value="P:receptor-mediated endocytosis"/>
    <property type="evidence" value="ECO:0007669"/>
    <property type="project" value="TreeGrafter"/>
</dbReference>